<dbReference type="SUPFAM" id="SSF56672">
    <property type="entry name" value="DNA/RNA polymerases"/>
    <property type="match status" value="1"/>
</dbReference>
<comment type="caution">
    <text evidence="3">The sequence shown here is derived from an EMBL/GenBank/DDBJ whole genome shotgun (WGS) entry which is preliminary data.</text>
</comment>
<sequence length="1355" mass="155864">MPTYDNPMANHNHMPTNIHMPLTTSQNNLPNSNPILQQTIPFKTTKLKIGSLNCRSLASTSDPITRRKFTRYLRSLKYDLLNFQEVRTEDNNVIESLNMELQAKDSIWTQHVGIVSFNPNIRITPIFIMLNKHAVFVKVHHINHHFEPIYLLNVYAPSQPGHKKQFYSDIIELPLFKDETDIAHFTKYSNFLITGDFNYHHYTTYRSSNSHCPHPIRSWKQTLNQHLYDCINTDDITETYSVANPHITFSRGNSRTRIDYIFALLAIKASMTKSGVYFINTDWTDHASISIDHVLNKRFVEQLSILLQELKPDPTNSPHNSPQNEWDSMKRKVRQFCQRFSRYYCHWRQKQINRLQTRRSKIIAKHSEHPTIINQLLPTVEQQLGILQKEVAEIDAIRAGKHWREQGEISAGYLKRAITQREQQRTMNAVSHPVSGELCHNDKDIQEAVRTFYQDLFNPDPINEASLTRLMSHITDEYKITRETASGILQPFTIDDILEGAKRSPAKSSPGLDSLPYKILKLILVDPYFSHLCVTIFNEALTKAIFPEIWLKTSMVLLPKKGDLTQLKCWRPIALINTDSKIFTRLINSRMMESAPDILSPQQLGFMPGRFIGDHGLTLQLAVEHVKHQIPHDNDNYNCIGLLLDQEKGYDRVSKDYLSATLNAFGYPTALINTITGLFFNTSIQVNINGHLTKAIQQNRGLRQGDPISPLLFNLAFDPFLKSIINHTEYKGLSFDQPRPESPPPAASPSSTITPVPPKALRLCVYADDTLVILKNQSDFYILQEAYAQYSEASNAKLNYEKTEAFSLHGRPQDDWKLFLLNHNISRWHSSASATPLRYLGYQLCFSTTQRNNYVASLIDKIQSACNIHKQRQLSIRGRATVLNSLIYSTLWHVLRLFPMTKAQISKIQSVGYQFLTFRMFPKLPLATLQKPRSQGGLGILNIGTQQKVFQWRWLQPLLEGYGPNTTCPADLYNLLQFGLQSYNDHTEHHLLPLLFPKYRSTSIADHPSPFNSIFQAVDAIPRNLTSLLINKYTCLQLPLSAVWIHHDPTYTEDIFKHKPGITKLFTYQLFHQDGTNTPITRKPHHTITSHPMLIRHFFRKLDQQSIMLNLFFIRQCLPPGTTFNPDTSTTAEPHCLDLSPIVQHMLTPFYDSIKQFAGTRININRLVRALMTGHSTPSTPPNSHPTATAWTKFWKTSLHPTLRNIWYRLVHNKAPVKSFLHRVFPDIHSSPNCDICPNIPANTEHVFVTCPQRWSVWASILLIFNQFQDLSKPEQQSIIIQSIFQLKYQGTITTLPHCNFIQLLGSTIHSIWLSHLNEIFRDITFHVDTTTKRVQHTIASLLIEQDEDMDISKI</sequence>
<reference evidence="3" key="1">
    <citation type="submission" date="2020-12" db="EMBL/GenBank/DDBJ databases">
        <title>Metabolic potential, ecology and presence of endohyphal bacteria is reflected in genomic diversity of Mucoromycotina.</title>
        <authorList>
            <person name="Muszewska A."/>
            <person name="Okrasinska A."/>
            <person name="Steczkiewicz K."/>
            <person name="Drgas O."/>
            <person name="Orlowska M."/>
            <person name="Perlinska-Lenart U."/>
            <person name="Aleksandrzak-Piekarczyk T."/>
            <person name="Szatraj K."/>
            <person name="Zielenkiewicz U."/>
            <person name="Pilsyk S."/>
            <person name="Malc E."/>
            <person name="Mieczkowski P."/>
            <person name="Kruszewska J.S."/>
            <person name="Biernat P."/>
            <person name="Pawlowska J."/>
        </authorList>
    </citation>
    <scope>NUCLEOTIDE SEQUENCE</scope>
    <source>
        <strain evidence="3">WA0000017839</strain>
    </source>
</reference>
<dbReference type="Pfam" id="PF13966">
    <property type="entry name" value="zf-RVT"/>
    <property type="match status" value="1"/>
</dbReference>
<feature type="region of interest" description="Disordered" evidence="1">
    <location>
        <begin position="733"/>
        <end position="754"/>
    </location>
</feature>
<dbReference type="EMBL" id="JAEPRD010000091">
    <property type="protein sequence ID" value="KAG2199801.1"/>
    <property type="molecule type" value="Genomic_DNA"/>
</dbReference>
<dbReference type="PANTHER" id="PTHR31635:SF196">
    <property type="entry name" value="REVERSE TRANSCRIPTASE DOMAIN-CONTAINING PROTEIN-RELATED"/>
    <property type="match status" value="1"/>
</dbReference>
<dbReference type="Gene3D" id="3.60.10.10">
    <property type="entry name" value="Endonuclease/exonuclease/phosphatase"/>
    <property type="match status" value="1"/>
</dbReference>
<dbReference type="Proteomes" id="UP000603453">
    <property type="component" value="Unassembled WGS sequence"/>
</dbReference>
<dbReference type="InterPro" id="IPR043502">
    <property type="entry name" value="DNA/RNA_pol_sf"/>
</dbReference>
<evidence type="ECO:0000256" key="1">
    <source>
        <dbReference type="SAM" id="MobiDB-lite"/>
    </source>
</evidence>
<protein>
    <recommendedName>
        <fullName evidence="2">Reverse transcriptase domain-containing protein</fullName>
    </recommendedName>
</protein>
<dbReference type="InterPro" id="IPR026960">
    <property type="entry name" value="RVT-Znf"/>
</dbReference>
<dbReference type="Pfam" id="PF00078">
    <property type="entry name" value="RVT_1"/>
    <property type="match status" value="1"/>
</dbReference>
<gene>
    <name evidence="3" type="ORF">INT47_009414</name>
</gene>
<dbReference type="PROSITE" id="PS50878">
    <property type="entry name" value="RT_POL"/>
    <property type="match status" value="1"/>
</dbReference>
<feature type="domain" description="Reverse transcriptase" evidence="2">
    <location>
        <begin position="539"/>
        <end position="844"/>
    </location>
</feature>
<evidence type="ECO:0000313" key="4">
    <source>
        <dbReference type="Proteomes" id="UP000603453"/>
    </source>
</evidence>
<accession>A0A8H7QYA4</accession>
<proteinExistence type="predicted"/>
<evidence type="ECO:0000259" key="2">
    <source>
        <dbReference type="PROSITE" id="PS50878"/>
    </source>
</evidence>
<dbReference type="InterPro" id="IPR000477">
    <property type="entry name" value="RT_dom"/>
</dbReference>
<dbReference type="OrthoDB" id="2205812at2759"/>
<dbReference type="InterPro" id="IPR036691">
    <property type="entry name" value="Endo/exonu/phosph_ase_sf"/>
</dbReference>
<name>A0A8H7QYA4_9FUNG</name>
<dbReference type="PANTHER" id="PTHR31635">
    <property type="entry name" value="REVERSE TRANSCRIPTASE DOMAIN-CONTAINING PROTEIN-RELATED"/>
    <property type="match status" value="1"/>
</dbReference>
<organism evidence="3 4">
    <name type="scientific">Mucor saturninus</name>
    <dbReference type="NCBI Taxonomy" id="64648"/>
    <lineage>
        <taxon>Eukaryota</taxon>
        <taxon>Fungi</taxon>
        <taxon>Fungi incertae sedis</taxon>
        <taxon>Mucoromycota</taxon>
        <taxon>Mucoromycotina</taxon>
        <taxon>Mucoromycetes</taxon>
        <taxon>Mucorales</taxon>
        <taxon>Mucorineae</taxon>
        <taxon>Mucoraceae</taxon>
        <taxon>Mucor</taxon>
    </lineage>
</organism>
<keyword evidence="4" id="KW-1185">Reference proteome</keyword>
<dbReference type="CDD" id="cd01650">
    <property type="entry name" value="RT_nLTR_like"/>
    <property type="match status" value="1"/>
</dbReference>
<evidence type="ECO:0000313" key="3">
    <source>
        <dbReference type="EMBL" id="KAG2199801.1"/>
    </source>
</evidence>
<dbReference type="SUPFAM" id="SSF56219">
    <property type="entry name" value="DNase I-like"/>
    <property type="match status" value="1"/>
</dbReference>